<keyword evidence="2" id="KW-1133">Transmembrane helix</keyword>
<gene>
    <name evidence="4" type="ORF">DI628_04565</name>
</gene>
<name>A0A6N4RFG7_BLAVI</name>
<feature type="chain" id="PRO_5026839484" description="TrbC/VirB2 family protein" evidence="3">
    <location>
        <begin position="29"/>
        <end position="170"/>
    </location>
</feature>
<proteinExistence type="predicted"/>
<feature type="compositionally biased region" description="Polar residues" evidence="1">
    <location>
        <begin position="150"/>
        <end position="163"/>
    </location>
</feature>
<feature type="signal peptide" evidence="3">
    <location>
        <begin position="1"/>
        <end position="28"/>
    </location>
</feature>
<evidence type="ECO:0000313" key="5">
    <source>
        <dbReference type="Proteomes" id="UP000320948"/>
    </source>
</evidence>
<comment type="caution">
    <text evidence="4">The sequence shown here is derived from an EMBL/GenBank/DDBJ whole genome shotgun (WGS) entry which is preliminary data.</text>
</comment>
<sequence>MKPVSVAPVVRFALIFGAFLAFTQHGFAADATNNGELSRYLANKLYCDTVDILEGQVGLLIGLLIVFGGLWSMVRGAKPTAALPVMFIGAMVTAVPSLILSSLEGLGTLLNESNVTKKTFTAPSCPANTPGQQAIDDAMRDSSGKYYPTRGSTTYKPPNSSGSPDDRDER</sequence>
<feature type="region of interest" description="Disordered" evidence="1">
    <location>
        <begin position="121"/>
        <end position="170"/>
    </location>
</feature>
<keyword evidence="2" id="KW-0812">Transmembrane</keyword>
<feature type="transmembrane region" description="Helical" evidence="2">
    <location>
        <begin position="52"/>
        <end position="74"/>
    </location>
</feature>
<evidence type="ECO:0000256" key="2">
    <source>
        <dbReference type="SAM" id="Phobius"/>
    </source>
</evidence>
<protein>
    <recommendedName>
        <fullName evidence="6">TrbC/VirB2 family protein</fullName>
    </recommendedName>
</protein>
<keyword evidence="3" id="KW-0732">Signal</keyword>
<evidence type="ECO:0000256" key="1">
    <source>
        <dbReference type="SAM" id="MobiDB-lite"/>
    </source>
</evidence>
<feature type="transmembrane region" description="Helical" evidence="2">
    <location>
        <begin position="81"/>
        <end position="103"/>
    </location>
</feature>
<feature type="compositionally biased region" description="Polar residues" evidence="1">
    <location>
        <begin position="121"/>
        <end position="132"/>
    </location>
</feature>
<dbReference type="AlphaFoldDB" id="A0A6N4RFG7"/>
<dbReference type="EMBL" id="VAFM01000001">
    <property type="protein sequence ID" value="TKW61898.1"/>
    <property type="molecule type" value="Genomic_DNA"/>
</dbReference>
<organism evidence="4 5">
    <name type="scientific">Blastochloris viridis</name>
    <name type="common">Rhodopseudomonas viridis</name>
    <dbReference type="NCBI Taxonomy" id="1079"/>
    <lineage>
        <taxon>Bacteria</taxon>
        <taxon>Pseudomonadati</taxon>
        <taxon>Pseudomonadota</taxon>
        <taxon>Alphaproteobacteria</taxon>
        <taxon>Hyphomicrobiales</taxon>
        <taxon>Blastochloridaceae</taxon>
        <taxon>Blastochloris</taxon>
    </lineage>
</organism>
<reference evidence="4 5" key="1">
    <citation type="journal article" date="2017" name="Nat. Commun.">
        <title>In situ click chemistry generation of cyclooxygenase-2 inhibitors.</title>
        <authorList>
            <person name="Bhardwaj A."/>
            <person name="Kaur J."/>
            <person name="Wuest M."/>
            <person name="Wuest F."/>
        </authorList>
    </citation>
    <scope>NUCLEOTIDE SEQUENCE [LARGE SCALE GENOMIC DNA]</scope>
    <source>
        <strain evidence="4">S2_018_000_R2_106</strain>
    </source>
</reference>
<keyword evidence="2" id="KW-0472">Membrane</keyword>
<evidence type="ECO:0000256" key="3">
    <source>
        <dbReference type="SAM" id="SignalP"/>
    </source>
</evidence>
<dbReference type="Proteomes" id="UP000320948">
    <property type="component" value="Unassembled WGS sequence"/>
</dbReference>
<accession>A0A6N4RFG7</accession>
<evidence type="ECO:0008006" key="6">
    <source>
        <dbReference type="Google" id="ProtNLM"/>
    </source>
</evidence>
<evidence type="ECO:0000313" key="4">
    <source>
        <dbReference type="EMBL" id="TKW61898.1"/>
    </source>
</evidence>